<evidence type="ECO:0000256" key="4">
    <source>
        <dbReference type="ARBA" id="ARBA00023163"/>
    </source>
</evidence>
<dbReference type="InterPro" id="IPR036390">
    <property type="entry name" value="WH_DNA-bd_sf"/>
</dbReference>
<dbReference type="InterPro" id="IPR039422">
    <property type="entry name" value="MarR/SlyA-like"/>
</dbReference>
<dbReference type="SMART" id="SM00347">
    <property type="entry name" value="HTH_MARR"/>
    <property type="match status" value="1"/>
</dbReference>
<evidence type="ECO:0000256" key="1">
    <source>
        <dbReference type="ARBA" id="ARBA00004496"/>
    </source>
</evidence>
<dbReference type="GO" id="GO:0005737">
    <property type="term" value="C:cytoplasm"/>
    <property type="evidence" value="ECO:0007669"/>
    <property type="project" value="UniProtKB-SubCell"/>
</dbReference>
<dbReference type="RefSeq" id="WP_090033463.1">
    <property type="nucleotide sequence ID" value="NZ_BONM01000007.1"/>
</dbReference>
<keyword evidence="4" id="KW-0804">Transcription</keyword>
<protein>
    <submittedName>
        <fullName evidence="6">DNA-binding transcriptional regulator, MarR family</fullName>
    </submittedName>
</protein>
<evidence type="ECO:0000256" key="2">
    <source>
        <dbReference type="ARBA" id="ARBA00023015"/>
    </source>
</evidence>
<dbReference type="SUPFAM" id="SSF46785">
    <property type="entry name" value="Winged helix' DNA-binding domain"/>
    <property type="match status" value="1"/>
</dbReference>
<proteinExistence type="predicted"/>
<dbReference type="Gene3D" id="1.10.10.10">
    <property type="entry name" value="Winged helix-like DNA-binding domain superfamily/Winged helix DNA-binding domain"/>
    <property type="match status" value="1"/>
</dbReference>
<keyword evidence="7" id="KW-1185">Reference proteome</keyword>
<dbReference type="Proteomes" id="UP000199012">
    <property type="component" value="Unassembled WGS sequence"/>
</dbReference>
<reference evidence="6 7" key="1">
    <citation type="submission" date="2016-10" db="EMBL/GenBank/DDBJ databases">
        <authorList>
            <person name="de Groot N.N."/>
        </authorList>
    </citation>
    <scope>NUCLEOTIDE SEQUENCE [LARGE SCALE GENOMIC DNA]</scope>
    <source>
        <strain evidence="6 7">CGMCC 4.6945</strain>
    </source>
</reference>
<dbReference type="PANTHER" id="PTHR33164:SF5">
    <property type="entry name" value="ORGANIC HYDROPEROXIDE RESISTANCE TRANSCRIPTIONAL REGULATOR"/>
    <property type="match status" value="1"/>
</dbReference>
<keyword evidence="2" id="KW-0805">Transcription regulation</keyword>
<name>A0A1I0ZEW0_9CELL</name>
<evidence type="ECO:0000256" key="3">
    <source>
        <dbReference type="ARBA" id="ARBA00023125"/>
    </source>
</evidence>
<dbReference type="PROSITE" id="PS01117">
    <property type="entry name" value="HTH_MARR_1"/>
    <property type="match status" value="1"/>
</dbReference>
<dbReference type="GO" id="GO:0006950">
    <property type="term" value="P:response to stress"/>
    <property type="evidence" value="ECO:0007669"/>
    <property type="project" value="TreeGrafter"/>
</dbReference>
<dbReference type="GO" id="GO:0003677">
    <property type="term" value="F:DNA binding"/>
    <property type="evidence" value="ECO:0007669"/>
    <property type="project" value="UniProtKB-KW"/>
</dbReference>
<dbReference type="InterPro" id="IPR023187">
    <property type="entry name" value="Tscrpt_reg_MarR-type_CS"/>
</dbReference>
<keyword evidence="3 6" id="KW-0238">DNA-binding</keyword>
<dbReference type="Pfam" id="PF01047">
    <property type="entry name" value="MarR"/>
    <property type="match status" value="1"/>
</dbReference>
<feature type="domain" description="HTH marR-type" evidence="5">
    <location>
        <begin position="21"/>
        <end position="151"/>
    </location>
</feature>
<evidence type="ECO:0000313" key="7">
    <source>
        <dbReference type="Proteomes" id="UP000199012"/>
    </source>
</evidence>
<dbReference type="PANTHER" id="PTHR33164">
    <property type="entry name" value="TRANSCRIPTIONAL REGULATOR, MARR FAMILY"/>
    <property type="match status" value="1"/>
</dbReference>
<dbReference type="InterPro" id="IPR000835">
    <property type="entry name" value="HTH_MarR-typ"/>
</dbReference>
<dbReference type="GO" id="GO:0003700">
    <property type="term" value="F:DNA-binding transcription factor activity"/>
    <property type="evidence" value="ECO:0007669"/>
    <property type="project" value="InterPro"/>
</dbReference>
<gene>
    <name evidence="6" type="ORF">SAMN05421867_1119</name>
</gene>
<comment type="subcellular location">
    <subcellularLocation>
        <location evidence="1">Cytoplasm</location>
    </subcellularLocation>
</comment>
<evidence type="ECO:0000259" key="5">
    <source>
        <dbReference type="PROSITE" id="PS50995"/>
    </source>
</evidence>
<dbReference type="STRING" id="988821.SAMN05421867_1119"/>
<dbReference type="InterPro" id="IPR036388">
    <property type="entry name" value="WH-like_DNA-bd_sf"/>
</dbReference>
<sequence length="161" mass="16907">MTTGGGHAVTTGSVADPLALEAQVCLAMSAAARDLVAFYRPLLAPLGLTHPQYLVMLALWQHGELTLTRLAALLHLEPGTASPLVRRLEAQGLVERTRSADDGRALVLRATAAGRALREQALAVPGRMLAGLALTVEEAARIREAAELLVGACARARTDLS</sequence>
<organism evidence="6 7">
    <name type="scientific">Cellulomonas marina</name>
    <dbReference type="NCBI Taxonomy" id="988821"/>
    <lineage>
        <taxon>Bacteria</taxon>
        <taxon>Bacillati</taxon>
        <taxon>Actinomycetota</taxon>
        <taxon>Actinomycetes</taxon>
        <taxon>Micrococcales</taxon>
        <taxon>Cellulomonadaceae</taxon>
        <taxon>Cellulomonas</taxon>
    </lineage>
</organism>
<dbReference type="EMBL" id="FOKA01000011">
    <property type="protein sequence ID" value="SFB24329.1"/>
    <property type="molecule type" value="Genomic_DNA"/>
</dbReference>
<dbReference type="OrthoDB" id="9806864at2"/>
<dbReference type="AlphaFoldDB" id="A0A1I0ZEW0"/>
<evidence type="ECO:0000313" key="6">
    <source>
        <dbReference type="EMBL" id="SFB24329.1"/>
    </source>
</evidence>
<accession>A0A1I0ZEW0</accession>
<dbReference type="PROSITE" id="PS50995">
    <property type="entry name" value="HTH_MARR_2"/>
    <property type="match status" value="1"/>
</dbReference>